<dbReference type="PANTHER" id="PTHR19321:SF41">
    <property type="entry name" value="FASCETTO-RELATED"/>
    <property type="match status" value="1"/>
</dbReference>
<keyword evidence="3" id="KW-0378">Hydrolase</keyword>
<proteinExistence type="predicted"/>
<sequence>MDNQDKMFEIKIIPKVYSLWDELGVTEEQRTQEIDALNDSFRQLYSEFVSHLSNVCKETREQIIDTHSKHKQAMKAYGVPDNEIEKRFSEEYKIQPNNLLKQLEVASHDYETFKLEIAERVNKIENLIHIANELFDLLDIPNEERGEFSALGNADFTRERIDRFKTKIGELSKIKDEREQKRNKLQDSVKNLLKELNTTLKEQDDRETLKSKLLSDPQLEKLDNLRIKLEKVKIQRIIIISEMAVTITHLWDLLSIPDKERTAFLSSHSTIGDDVVNDCKEEINKLSALRDQKLPDLISEQRQEVVNLWNLLHVAVESRPRFEENVENQESTNDNNEPPKQETESERNVREFTFLEAEILRLKKIAVDCHSILESINQREDIIRDYNEVLEATADPQRLMSRGRGYAQQLMKEEKARRRFKTTLPRLEKKLYLLLIDYKSKNGIDFEWDGKPYIEKLSEVQNQLANGGINEQGTLDDRGKKKKSKKQIQLENAQKVRTLPPSPRKIQFFRDENMSGNAKAFSIRVRSPIKM</sequence>
<evidence type="ECO:0000313" key="4">
    <source>
        <dbReference type="Proteomes" id="UP001470230"/>
    </source>
</evidence>
<dbReference type="PANTHER" id="PTHR19321">
    <property type="entry name" value="PROTEIN REGULATOR OF CYTOKINESIS 1 PRC1-RELATED"/>
    <property type="match status" value="1"/>
</dbReference>
<dbReference type="InterPro" id="IPR007145">
    <property type="entry name" value="MAP65_Ase1_PRC1"/>
</dbReference>
<evidence type="ECO:0000313" key="3">
    <source>
        <dbReference type="EMBL" id="KAK8864829.1"/>
    </source>
</evidence>
<feature type="coiled-coil region" evidence="1">
    <location>
        <begin position="171"/>
        <end position="206"/>
    </location>
</feature>
<name>A0ABR2IMW5_9EUKA</name>
<keyword evidence="3" id="KW-0121">Carboxypeptidase</keyword>
<feature type="region of interest" description="Disordered" evidence="2">
    <location>
        <begin position="322"/>
        <end position="348"/>
    </location>
</feature>
<dbReference type="Proteomes" id="UP001470230">
    <property type="component" value="Unassembled WGS sequence"/>
</dbReference>
<organism evidence="3 4">
    <name type="scientific">Tritrichomonas musculus</name>
    <dbReference type="NCBI Taxonomy" id="1915356"/>
    <lineage>
        <taxon>Eukaryota</taxon>
        <taxon>Metamonada</taxon>
        <taxon>Parabasalia</taxon>
        <taxon>Tritrichomonadida</taxon>
        <taxon>Tritrichomonadidae</taxon>
        <taxon>Tritrichomonas</taxon>
    </lineage>
</organism>
<feature type="compositionally biased region" description="Basic and acidic residues" evidence="2">
    <location>
        <begin position="337"/>
        <end position="348"/>
    </location>
</feature>
<keyword evidence="1" id="KW-0175">Coiled coil</keyword>
<dbReference type="Pfam" id="PF03999">
    <property type="entry name" value="MAP65_ASE1"/>
    <property type="match status" value="1"/>
</dbReference>
<evidence type="ECO:0000256" key="1">
    <source>
        <dbReference type="SAM" id="Coils"/>
    </source>
</evidence>
<keyword evidence="4" id="KW-1185">Reference proteome</keyword>
<protein>
    <submittedName>
        <fullName evidence="3">Carboxypeptidase C prc1</fullName>
    </submittedName>
</protein>
<comment type="caution">
    <text evidence="3">The sequence shown here is derived from an EMBL/GenBank/DDBJ whole genome shotgun (WGS) entry which is preliminary data.</text>
</comment>
<gene>
    <name evidence="3" type="ORF">M9Y10_010355</name>
</gene>
<reference evidence="3 4" key="1">
    <citation type="submission" date="2024-04" db="EMBL/GenBank/DDBJ databases">
        <title>Tritrichomonas musculus Genome.</title>
        <authorList>
            <person name="Alves-Ferreira E."/>
            <person name="Grigg M."/>
            <person name="Lorenzi H."/>
            <person name="Galac M."/>
        </authorList>
    </citation>
    <scope>NUCLEOTIDE SEQUENCE [LARGE SCALE GENOMIC DNA]</scope>
    <source>
        <strain evidence="3 4">EAF2021</strain>
    </source>
</reference>
<dbReference type="EMBL" id="JAPFFF010000016">
    <property type="protein sequence ID" value="KAK8864829.1"/>
    <property type="molecule type" value="Genomic_DNA"/>
</dbReference>
<dbReference type="GO" id="GO:0004180">
    <property type="term" value="F:carboxypeptidase activity"/>
    <property type="evidence" value="ECO:0007669"/>
    <property type="project" value="UniProtKB-KW"/>
</dbReference>
<dbReference type="Gene3D" id="1.20.58.1520">
    <property type="match status" value="1"/>
</dbReference>
<keyword evidence="3" id="KW-0645">Protease</keyword>
<accession>A0ABR2IMW5</accession>
<evidence type="ECO:0000256" key="2">
    <source>
        <dbReference type="SAM" id="MobiDB-lite"/>
    </source>
</evidence>